<proteinExistence type="predicted"/>
<dbReference type="Proteomes" id="UP000766629">
    <property type="component" value="Unassembled WGS sequence"/>
</dbReference>
<dbReference type="PANTHER" id="PTHR43869:SF1">
    <property type="entry name" value="GLYCINE BETAINE_PROLINE BETAINE TRANSPORT SYSTEM ATP-BINDING PROTEIN PROV"/>
    <property type="match status" value="1"/>
</dbReference>
<dbReference type="InterPro" id="IPR017871">
    <property type="entry name" value="ABC_transporter-like_CS"/>
</dbReference>
<dbReference type="SMART" id="SM00382">
    <property type="entry name" value="AAA"/>
    <property type="match status" value="1"/>
</dbReference>
<dbReference type="EMBL" id="JAHVJA010000019">
    <property type="protein sequence ID" value="MBY6142127.1"/>
    <property type="molecule type" value="Genomic_DNA"/>
</dbReference>
<evidence type="ECO:0000313" key="5">
    <source>
        <dbReference type="Proteomes" id="UP000766629"/>
    </source>
</evidence>
<dbReference type="Gene3D" id="3.40.50.300">
    <property type="entry name" value="P-loop containing nucleotide triphosphate hydrolases"/>
    <property type="match status" value="1"/>
</dbReference>
<name>A0ABS7NLS8_9RHOB</name>
<evidence type="ECO:0000313" key="4">
    <source>
        <dbReference type="EMBL" id="MBY6142127.1"/>
    </source>
</evidence>
<dbReference type="RefSeq" id="WP_222510046.1">
    <property type="nucleotide sequence ID" value="NZ_JAHVJA010000019.1"/>
</dbReference>
<dbReference type="InterPro" id="IPR027417">
    <property type="entry name" value="P-loop_NTPase"/>
</dbReference>
<protein>
    <submittedName>
        <fullName evidence="4">ATP-binding cassette domain-containing protein</fullName>
    </submittedName>
</protein>
<dbReference type="PROSITE" id="PS50893">
    <property type="entry name" value="ABC_TRANSPORTER_2"/>
    <property type="match status" value="1"/>
</dbReference>
<evidence type="ECO:0000259" key="3">
    <source>
        <dbReference type="PROSITE" id="PS50893"/>
    </source>
</evidence>
<gene>
    <name evidence="4" type="ORF">KUV26_22055</name>
</gene>
<dbReference type="InterPro" id="IPR003593">
    <property type="entry name" value="AAA+_ATPase"/>
</dbReference>
<keyword evidence="5" id="KW-1185">Reference proteome</keyword>
<dbReference type="InterPro" id="IPR003439">
    <property type="entry name" value="ABC_transporter-like_ATP-bd"/>
</dbReference>
<keyword evidence="2 4" id="KW-0067">ATP-binding</keyword>
<dbReference type="InterPro" id="IPR051921">
    <property type="entry name" value="ABC_osmolyte_uptake_ATP-bind"/>
</dbReference>
<dbReference type="Pfam" id="PF00005">
    <property type="entry name" value="ABC_tran"/>
    <property type="match status" value="1"/>
</dbReference>
<dbReference type="PROSITE" id="PS00211">
    <property type="entry name" value="ABC_TRANSPORTER_1"/>
    <property type="match status" value="1"/>
</dbReference>
<dbReference type="SUPFAM" id="SSF52540">
    <property type="entry name" value="P-loop containing nucleoside triphosphate hydrolases"/>
    <property type="match status" value="1"/>
</dbReference>
<evidence type="ECO:0000256" key="2">
    <source>
        <dbReference type="ARBA" id="ARBA00022840"/>
    </source>
</evidence>
<feature type="domain" description="ABC transporter" evidence="3">
    <location>
        <begin position="24"/>
        <end position="266"/>
    </location>
</feature>
<organism evidence="4 5">
    <name type="scientific">Leisingera daeponensis</name>
    <dbReference type="NCBI Taxonomy" id="405746"/>
    <lineage>
        <taxon>Bacteria</taxon>
        <taxon>Pseudomonadati</taxon>
        <taxon>Pseudomonadota</taxon>
        <taxon>Alphaproteobacteria</taxon>
        <taxon>Rhodobacterales</taxon>
        <taxon>Roseobacteraceae</taxon>
        <taxon>Leisingera</taxon>
    </lineage>
</organism>
<dbReference type="GO" id="GO:0005524">
    <property type="term" value="F:ATP binding"/>
    <property type="evidence" value="ECO:0007669"/>
    <property type="project" value="UniProtKB-KW"/>
</dbReference>
<accession>A0ABS7NLS8</accession>
<evidence type="ECO:0000256" key="1">
    <source>
        <dbReference type="ARBA" id="ARBA00022741"/>
    </source>
</evidence>
<reference evidence="4 5" key="1">
    <citation type="submission" date="2021-06" db="EMBL/GenBank/DDBJ databases">
        <title>50 bacteria genomes isolated from Dapeng, Shenzhen, China.</title>
        <authorList>
            <person name="Zheng W."/>
            <person name="Yu S."/>
            <person name="Huang Y."/>
        </authorList>
    </citation>
    <scope>NUCLEOTIDE SEQUENCE [LARGE SCALE GENOMIC DNA]</scope>
    <source>
        <strain evidence="4 5">DP1N14-2</strain>
    </source>
</reference>
<dbReference type="PANTHER" id="PTHR43869">
    <property type="entry name" value="GLYCINE BETAINE/PROLINE BETAINE TRANSPORT SYSTEM ATP-BINDING PROTEIN PROV"/>
    <property type="match status" value="1"/>
</dbReference>
<comment type="caution">
    <text evidence="4">The sequence shown here is derived from an EMBL/GenBank/DDBJ whole genome shotgun (WGS) entry which is preliminary data.</text>
</comment>
<sequence>MGNTAKISCRGLWKVFGPDPRGFLRQHGHTPGPGDYAATKHVGAVQDVSFDVLEGEILVIMGLSGSGKSTLIRCLTRLIEPTEGQLEFENRDLLQLSKREHIDLRRKKLGMVFQHFGLLPHRTTLENVAFPLEIQGVPQEERNACARKYLTLVGLDGKEDFYPRELSGGQKQRVGIARSLTTDPEIWFLDEPFSALDPLIRRELQDEFLKLQQSLRKTIIFITHDFSEALRLADRIAIMRDGRIVQLDTPEMIVARPADSYVAKFGADAPKEDVLSAGAIADPNLPDVLPAQHVRASQKLSEIIPQMLTDGESRVVLNRDNLPAGVLTKERLLSAVFRGN</sequence>
<keyword evidence="1" id="KW-0547">Nucleotide-binding</keyword>